<feature type="compositionally biased region" description="Low complexity" evidence="1">
    <location>
        <begin position="54"/>
        <end position="63"/>
    </location>
</feature>
<dbReference type="EMBL" id="CP014587">
    <property type="protein sequence ID" value="ANZ77383.1"/>
    <property type="molecule type" value="Genomic_DNA"/>
</dbReference>
<name>A0A1B2JHA9_PICPA</name>
<proteinExistence type="predicted"/>
<gene>
    <name evidence="3" type="primary">ESC2</name>
    <name evidence="3" type="ORF">ATY40_BA7505131</name>
</gene>
<feature type="compositionally biased region" description="Basic residues" evidence="1">
    <location>
        <begin position="64"/>
        <end position="73"/>
    </location>
</feature>
<reference evidence="3 4" key="1">
    <citation type="submission" date="2016-02" db="EMBL/GenBank/DDBJ databases">
        <title>Comparative genomic and transcriptomic foundation for Pichia pastoris.</title>
        <authorList>
            <person name="Love K.R."/>
            <person name="Shah K.A."/>
            <person name="Whittaker C.A."/>
            <person name="Wu J."/>
            <person name="Bartlett M.C."/>
            <person name="Ma D."/>
            <person name="Leeson R.L."/>
            <person name="Priest M."/>
            <person name="Young S.K."/>
            <person name="Love J.C."/>
        </authorList>
    </citation>
    <scope>NUCLEOTIDE SEQUENCE [LARGE SCALE GENOMIC DNA]</scope>
    <source>
        <strain evidence="3 4">ATCC 28485</strain>
    </source>
</reference>
<dbReference type="Gene3D" id="3.10.20.90">
    <property type="entry name" value="Phosphatidylinositol 3-kinase Catalytic Subunit, Chain A, domain 1"/>
    <property type="match status" value="1"/>
</dbReference>
<evidence type="ECO:0000256" key="1">
    <source>
        <dbReference type="SAM" id="MobiDB-lite"/>
    </source>
</evidence>
<feature type="region of interest" description="Disordered" evidence="1">
    <location>
        <begin position="1"/>
        <end position="110"/>
    </location>
</feature>
<evidence type="ECO:0000313" key="3">
    <source>
        <dbReference type="EMBL" id="ANZ77383.1"/>
    </source>
</evidence>
<evidence type="ECO:0000313" key="4">
    <source>
        <dbReference type="Proteomes" id="UP000094565"/>
    </source>
</evidence>
<dbReference type="SUPFAM" id="SSF54236">
    <property type="entry name" value="Ubiquitin-like"/>
    <property type="match status" value="1"/>
</dbReference>
<dbReference type="AlphaFoldDB" id="A0A1B2JHA9"/>
<feature type="domain" description="Rad60/SUMO-like" evidence="2">
    <location>
        <begin position="396"/>
        <end position="466"/>
    </location>
</feature>
<evidence type="ECO:0000259" key="2">
    <source>
        <dbReference type="Pfam" id="PF11976"/>
    </source>
</evidence>
<dbReference type="InterPro" id="IPR022617">
    <property type="entry name" value="Rad60/SUMO-like_dom"/>
</dbReference>
<keyword evidence="4" id="KW-1185">Reference proteome</keyword>
<sequence>MDPPKKKKKTSSLKGDFFAFQDDSFGFPKKKRKTSKTKRAKDQGGTTESENDTNPNSLSPKKNSNGRKTRKSGSTKSTPAEPQIVDIDEHSDATDKNNDTDNECVTPPPIIEHEMPLFDYDLTKEVSTTPIPIEAEPDVPRTIDPYKSVKCLVSITNQMHYFENSTVDLMVKCGTSFGKIMDTALKQLNSDLDSFKKYQPTLVLDNEHEIKRHLKVSSLITSNLLSPQASGTDVLKLPLTLMSSQQYELMNLQREMRLQTLSSKNDLQNIEKITPIEDDLNDDSEYFTIGLQCAQDDISKVIMVCSNTPLKRVQEYYLLVMGYPRALSTNLSYQEMPISRYSTIEESAITKNTILHIDYEEKDLQALREQTEDHEESLLIDDIVKDEKEVDREFFIHLKSSDGKEPIKVSVNKNTPISSIKDYYLTTNRLPPTTSVQLLFDDESLDMSSRVGDTELDEDFLIDVVI</sequence>
<accession>A0A1B2JHA9</accession>
<dbReference type="Proteomes" id="UP000094565">
    <property type="component" value="Chromosome 4"/>
</dbReference>
<feature type="compositionally biased region" description="Basic and acidic residues" evidence="1">
    <location>
        <begin position="87"/>
        <end position="99"/>
    </location>
</feature>
<dbReference type="Pfam" id="PF11976">
    <property type="entry name" value="Rad60-SLD"/>
    <property type="match status" value="1"/>
</dbReference>
<feature type="compositionally biased region" description="Basic residues" evidence="1">
    <location>
        <begin position="28"/>
        <end position="39"/>
    </location>
</feature>
<feature type="compositionally biased region" description="Basic residues" evidence="1">
    <location>
        <begin position="1"/>
        <end position="11"/>
    </location>
</feature>
<protein>
    <submittedName>
        <fullName evidence="3">BA75_05131T0</fullName>
    </submittedName>
</protein>
<organism evidence="3 4">
    <name type="scientific">Komagataella pastoris</name>
    <name type="common">Yeast</name>
    <name type="synonym">Pichia pastoris</name>
    <dbReference type="NCBI Taxonomy" id="4922"/>
    <lineage>
        <taxon>Eukaryota</taxon>
        <taxon>Fungi</taxon>
        <taxon>Dikarya</taxon>
        <taxon>Ascomycota</taxon>
        <taxon>Saccharomycotina</taxon>
        <taxon>Pichiomycetes</taxon>
        <taxon>Pichiales</taxon>
        <taxon>Pichiaceae</taxon>
        <taxon>Komagataella</taxon>
    </lineage>
</organism>
<dbReference type="OrthoDB" id="3365399at2759"/>
<dbReference type="InterPro" id="IPR029071">
    <property type="entry name" value="Ubiquitin-like_domsf"/>
</dbReference>